<dbReference type="AlphaFoldDB" id="V4URH7"/>
<feature type="transmembrane region" description="Helical" evidence="1">
    <location>
        <begin position="46"/>
        <end position="74"/>
    </location>
</feature>
<keyword evidence="1" id="KW-0472">Membrane</keyword>
<evidence type="ECO:0000313" key="3">
    <source>
        <dbReference type="Proteomes" id="UP000030687"/>
    </source>
</evidence>
<evidence type="ECO:0000256" key="1">
    <source>
        <dbReference type="SAM" id="Phobius"/>
    </source>
</evidence>
<reference evidence="2 3" key="1">
    <citation type="submission" date="2013-10" db="EMBL/GenBank/DDBJ databases">
        <authorList>
            <consortium name="International Citrus Genome Consortium"/>
            <person name="Jenkins J."/>
            <person name="Schmutz J."/>
            <person name="Prochnik S."/>
            <person name="Rokhsar D."/>
            <person name="Gmitter F."/>
            <person name="Ollitrault P."/>
            <person name="Machado M."/>
            <person name="Talon M."/>
            <person name="Wincker P."/>
            <person name="Jaillon O."/>
            <person name="Morgante M."/>
        </authorList>
    </citation>
    <scope>NUCLEOTIDE SEQUENCE</scope>
    <source>
        <strain evidence="3">cv. Clemenules</strain>
    </source>
</reference>
<evidence type="ECO:0008006" key="4">
    <source>
        <dbReference type="Google" id="ProtNLM"/>
    </source>
</evidence>
<dbReference type="KEGG" id="cic:CICLE_v10010036mg"/>
<dbReference type="EMBL" id="KI535697">
    <property type="protein sequence ID" value="ESR65096.1"/>
    <property type="molecule type" value="Genomic_DNA"/>
</dbReference>
<evidence type="ECO:0000313" key="2">
    <source>
        <dbReference type="EMBL" id="ESR65096.1"/>
    </source>
</evidence>
<organism evidence="2 3">
    <name type="scientific">Citrus clementina</name>
    <name type="common">Clementine</name>
    <name type="synonym">Citrus deliciosa x Citrus sinensis</name>
    <dbReference type="NCBI Taxonomy" id="85681"/>
    <lineage>
        <taxon>Eukaryota</taxon>
        <taxon>Viridiplantae</taxon>
        <taxon>Streptophyta</taxon>
        <taxon>Embryophyta</taxon>
        <taxon>Tracheophyta</taxon>
        <taxon>Spermatophyta</taxon>
        <taxon>Magnoliopsida</taxon>
        <taxon>eudicotyledons</taxon>
        <taxon>Gunneridae</taxon>
        <taxon>Pentapetalae</taxon>
        <taxon>rosids</taxon>
        <taxon>malvids</taxon>
        <taxon>Sapindales</taxon>
        <taxon>Rutaceae</taxon>
        <taxon>Aurantioideae</taxon>
        <taxon>Citrus</taxon>
    </lineage>
</organism>
<keyword evidence="1" id="KW-0812">Transmembrane</keyword>
<dbReference type="Proteomes" id="UP000030687">
    <property type="component" value="Unassembled WGS sequence"/>
</dbReference>
<dbReference type="InParanoid" id="V4URH7"/>
<dbReference type="Gramene" id="ESR65096">
    <property type="protein sequence ID" value="ESR65096"/>
    <property type="gene ID" value="CICLE_v10010036mg"/>
</dbReference>
<keyword evidence="3" id="KW-1185">Reference proteome</keyword>
<name>V4URH7_CITCL</name>
<keyword evidence="1" id="KW-1133">Transmembrane helix</keyword>
<feature type="transmembrane region" description="Helical" evidence="1">
    <location>
        <begin position="21"/>
        <end position="40"/>
    </location>
</feature>
<proteinExistence type="predicted"/>
<gene>
    <name evidence="2" type="ORF">CICLE_v10010036mg</name>
</gene>
<sequence length="93" mass="10140">MGDTTRTSLHTLVVDHHKNEVENFSFFLITLTLFLTPTIFRHTCSFLFFAACVCLLVTTTSAVHTSAGGAALAVTFSLSSLNVHDNNGVRHVD</sequence>
<protein>
    <recommendedName>
        <fullName evidence="4">Transmembrane protein</fullName>
    </recommendedName>
</protein>
<accession>V4URH7</accession>